<name>A0A8S9ZSD7_9BILA</name>
<accession>A0A8S9ZSD7</accession>
<organism evidence="1 2">
    <name type="scientific">Meloidogyne graminicola</name>
    <dbReference type="NCBI Taxonomy" id="189291"/>
    <lineage>
        <taxon>Eukaryota</taxon>
        <taxon>Metazoa</taxon>
        <taxon>Ecdysozoa</taxon>
        <taxon>Nematoda</taxon>
        <taxon>Chromadorea</taxon>
        <taxon>Rhabditida</taxon>
        <taxon>Tylenchina</taxon>
        <taxon>Tylenchomorpha</taxon>
        <taxon>Tylenchoidea</taxon>
        <taxon>Meloidogynidae</taxon>
        <taxon>Meloidogyninae</taxon>
        <taxon>Meloidogyne</taxon>
    </lineage>
</organism>
<dbReference type="AlphaFoldDB" id="A0A8S9ZSD7"/>
<dbReference type="EMBL" id="JABEBT010000030">
    <property type="protein sequence ID" value="KAF7636364.1"/>
    <property type="molecule type" value="Genomic_DNA"/>
</dbReference>
<gene>
    <name evidence="1" type="ORF">Mgra_00004145</name>
</gene>
<dbReference type="Proteomes" id="UP000605970">
    <property type="component" value="Unassembled WGS sequence"/>
</dbReference>
<protein>
    <submittedName>
        <fullName evidence="1">Uncharacterized protein</fullName>
    </submittedName>
</protein>
<evidence type="ECO:0000313" key="2">
    <source>
        <dbReference type="Proteomes" id="UP000605970"/>
    </source>
</evidence>
<proteinExistence type="predicted"/>
<evidence type="ECO:0000313" key="1">
    <source>
        <dbReference type="EMBL" id="KAF7636364.1"/>
    </source>
</evidence>
<comment type="caution">
    <text evidence="1">The sequence shown here is derived from an EMBL/GenBank/DDBJ whole genome shotgun (WGS) entry which is preliminary data.</text>
</comment>
<sequence>MNFSTYKFPNSVPNSNILVLFIDNEDPNTLEPLDIIFEEALKLAANGISIHWFRIRPSYRIPLFESTPRPNYLSMIHMHYGYNRIYSIIQEFCTKTLFINATTCSSIFIELQENNYLLTNAELVNLLALLENTANWIASRREIKKQTNIINTFPVIIFLKNLEQKQKIIISMYTNHALDWKNKNDWKDLFKWPKYK</sequence>
<dbReference type="OrthoDB" id="10504080at2759"/>
<reference evidence="1" key="1">
    <citation type="journal article" date="2020" name="Ecol. Evol.">
        <title>Genome structure and content of the rice root-knot nematode (Meloidogyne graminicola).</title>
        <authorList>
            <person name="Phan N.T."/>
            <person name="Danchin E.G.J."/>
            <person name="Klopp C."/>
            <person name="Perfus-Barbeoch L."/>
            <person name="Kozlowski D.K."/>
            <person name="Koutsovoulos G.D."/>
            <person name="Lopez-Roques C."/>
            <person name="Bouchez O."/>
            <person name="Zahm M."/>
            <person name="Besnard G."/>
            <person name="Bellafiore S."/>
        </authorList>
    </citation>
    <scope>NUCLEOTIDE SEQUENCE</scope>
    <source>
        <strain evidence="1">VN-18</strain>
    </source>
</reference>
<keyword evidence="2" id="KW-1185">Reference proteome</keyword>